<evidence type="ECO:0000313" key="4">
    <source>
        <dbReference type="Proteomes" id="UP000202440"/>
    </source>
</evidence>
<feature type="domain" description="Fe/B12 periplasmic-binding" evidence="2">
    <location>
        <begin position="1"/>
        <end position="245"/>
    </location>
</feature>
<evidence type="ECO:0000313" key="3">
    <source>
        <dbReference type="EMBL" id="ASP40885.1"/>
    </source>
</evidence>
<dbReference type="InterPro" id="IPR054828">
    <property type="entry name" value="Vit_B12_bind_prot"/>
</dbReference>
<evidence type="ECO:0000256" key="1">
    <source>
        <dbReference type="ARBA" id="ARBA00022729"/>
    </source>
</evidence>
<dbReference type="NCBIfam" id="NF038402">
    <property type="entry name" value="TroA_like"/>
    <property type="match status" value="1"/>
</dbReference>
<dbReference type="AlphaFoldDB" id="A0A222FPE2"/>
<dbReference type="InterPro" id="IPR002491">
    <property type="entry name" value="ABC_transptr_periplasmic_BD"/>
</dbReference>
<protein>
    <submittedName>
        <fullName evidence="3">Cobalamin-binding protein</fullName>
    </submittedName>
</protein>
<dbReference type="Pfam" id="PF01497">
    <property type="entry name" value="Peripla_BP_2"/>
    <property type="match status" value="1"/>
</dbReference>
<accession>A0A222FPE2</accession>
<gene>
    <name evidence="3" type="ORF">CHH28_09820</name>
</gene>
<dbReference type="PANTHER" id="PTHR30535:SF34">
    <property type="entry name" value="MOLYBDATE-BINDING PROTEIN MOLA"/>
    <property type="match status" value="1"/>
</dbReference>
<keyword evidence="4" id="KW-1185">Reference proteome</keyword>
<sequence>MPHGSELLFAIGAGDRLVGAVEFSDYPEAALKIPRVGGYSGLNIERILALQPDVILAWPEGNGSRTLQRLRELGLRVFVSDPNSYEDIARNLEVLGTMVGAEEAGRREADDFRQQVSELQQRYLNSAQVRVFYQIWHDPLMTQGGDTFISQAIALCGGRNIFADLAIRAPQVSIEAVLARNPEVIVASGAGDKRPQWLNDWQRYPSLTAVRSESTYHIPSDLFHRPTPRFLQGTRQLCQQLHKTRQWLTTQVE</sequence>
<dbReference type="EMBL" id="CP022530">
    <property type="protein sequence ID" value="ASP40885.1"/>
    <property type="molecule type" value="Genomic_DNA"/>
</dbReference>
<dbReference type="PANTHER" id="PTHR30535">
    <property type="entry name" value="VITAMIN B12-BINDING PROTEIN"/>
    <property type="match status" value="1"/>
</dbReference>
<reference evidence="3 4" key="1">
    <citation type="submission" date="2017-07" db="EMBL/GenBank/DDBJ databases">
        <title>Annotated genome sequence of Bacterioplanes sanyensis isolated from Red Sea.</title>
        <authorList>
            <person name="Rehman Z.U."/>
        </authorList>
    </citation>
    <scope>NUCLEOTIDE SEQUENCE [LARGE SCALE GENOMIC DNA]</scope>
    <source>
        <strain evidence="3 4">NV9</strain>
    </source>
</reference>
<dbReference type="CDD" id="cd01144">
    <property type="entry name" value="BtuF"/>
    <property type="match status" value="1"/>
</dbReference>
<keyword evidence="1" id="KW-0732">Signal</keyword>
<dbReference type="PROSITE" id="PS50983">
    <property type="entry name" value="FE_B12_PBP"/>
    <property type="match status" value="1"/>
</dbReference>
<evidence type="ECO:0000259" key="2">
    <source>
        <dbReference type="PROSITE" id="PS50983"/>
    </source>
</evidence>
<dbReference type="Proteomes" id="UP000202440">
    <property type="component" value="Chromosome"/>
</dbReference>
<organism evidence="3 4">
    <name type="scientific">Bacterioplanes sanyensis</name>
    <dbReference type="NCBI Taxonomy" id="1249553"/>
    <lineage>
        <taxon>Bacteria</taxon>
        <taxon>Pseudomonadati</taxon>
        <taxon>Pseudomonadota</taxon>
        <taxon>Gammaproteobacteria</taxon>
        <taxon>Oceanospirillales</taxon>
        <taxon>Oceanospirillaceae</taxon>
        <taxon>Bacterioplanes</taxon>
    </lineage>
</organism>
<dbReference type="KEGG" id="bsan:CHH28_09820"/>
<dbReference type="GO" id="GO:0071281">
    <property type="term" value="P:cellular response to iron ion"/>
    <property type="evidence" value="ECO:0007669"/>
    <property type="project" value="TreeGrafter"/>
</dbReference>
<dbReference type="OrthoDB" id="6495095at2"/>
<proteinExistence type="predicted"/>
<name>A0A222FPE2_9GAMM</name>
<dbReference type="InterPro" id="IPR050902">
    <property type="entry name" value="ABC_Transporter_SBP"/>
</dbReference>
<dbReference type="SUPFAM" id="SSF53807">
    <property type="entry name" value="Helical backbone' metal receptor"/>
    <property type="match status" value="1"/>
</dbReference>
<dbReference type="Gene3D" id="3.40.50.1980">
    <property type="entry name" value="Nitrogenase molybdenum iron protein domain"/>
    <property type="match status" value="2"/>
</dbReference>